<reference evidence="1" key="1">
    <citation type="submission" date="2014-09" db="EMBL/GenBank/DDBJ databases">
        <authorList>
            <person name="Magalhaes I.L.F."/>
            <person name="Oliveira U."/>
            <person name="Santos F.R."/>
            <person name="Vidigal T.H.D.A."/>
            <person name="Brescovit A.D."/>
            <person name="Santos A.J."/>
        </authorList>
    </citation>
    <scope>NUCLEOTIDE SEQUENCE</scope>
    <source>
        <tissue evidence="1">Shoot tissue taken approximately 20 cm above the soil surface</tissue>
    </source>
</reference>
<dbReference type="EMBL" id="GBRH01195445">
    <property type="protein sequence ID" value="JAE02451.1"/>
    <property type="molecule type" value="Transcribed_RNA"/>
</dbReference>
<dbReference type="AlphaFoldDB" id="A0A0A9EX29"/>
<protein>
    <submittedName>
        <fullName evidence="1">Uncharacterized protein</fullName>
    </submittedName>
</protein>
<reference evidence="1" key="2">
    <citation type="journal article" date="2015" name="Data Brief">
        <title>Shoot transcriptome of the giant reed, Arundo donax.</title>
        <authorList>
            <person name="Barrero R.A."/>
            <person name="Guerrero F.D."/>
            <person name="Moolhuijzen P."/>
            <person name="Goolsby J.A."/>
            <person name="Tidwell J."/>
            <person name="Bellgard S.E."/>
            <person name="Bellgard M.I."/>
        </authorList>
    </citation>
    <scope>NUCLEOTIDE SEQUENCE</scope>
    <source>
        <tissue evidence="1">Shoot tissue taken approximately 20 cm above the soil surface</tissue>
    </source>
</reference>
<sequence>MHQIEPSCAMVLRVISTLGVVPLKTQSHLCFQISQAVRVTRELSHFCSSFGTCFAALHQQLEKRPLLRVGANCPKST</sequence>
<name>A0A0A9EX29_ARUDO</name>
<accession>A0A0A9EX29</accession>
<organism evidence="1">
    <name type="scientific">Arundo donax</name>
    <name type="common">Giant reed</name>
    <name type="synonym">Donax arundinaceus</name>
    <dbReference type="NCBI Taxonomy" id="35708"/>
    <lineage>
        <taxon>Eukaryota</taxon>
        <taxon>Viridiplantae</taxon>
        <taxon>Streptophyta</taxon>
        <taxon>Embryophyta</taxon>
        <taxon>Tracheophyta</taxon>
        <taxon>Spermatophyta</taxon>
        <taxon>Magnoliopsida</taxon>
        <taxon>Liliopsida</taxon>
        <taxon>Poales</taxon>
        <taxon>Poaceae</taxon>
        <taxon>PACMAD clade</taxon>
        <taxon>Arundinoideae</taxon>
        <taxon>Arundineae</taxon>
        <taxon>Arundo</taxon>
    </lineage>
</organism>
<proteinExistence type="predicted"/>
<evidence type="ECO:0000313" key="1">
    <source>
        <dbReference type="EMBL" id="JAE02451.1"/>
    </source>
</evidence>
<dbReference type="EMBL" id="GBRH01252119">
    <property type="protein sequence ID" value="JAD45776.1"/>
    <property type="molecule type" value="Transcribed_RNA"/>
</dbReference>